<dbReference type="SUPFAM" id="SSF58104">
    <property type="entry name" value="Methyl-accepting chemotaxis protein (MCP) signaling domain"/>
    <property type="match status" value="1"/>
</dbReference>
<protein>
    <recommendedName>
        <fullName evidence="4">X-X-X-Leu-X-X-Gly heptad repeats</fullName>
    </recommendedName>
</protein>
<name>A0ABT2RMS8_9FIRM</name>
<evidence type="ECO:0000313" key="3">
    <source>
        <dbReference type="Proteomes" id="UP001652431"/>
    </source>
</evidence>
<gene>
    <name evidence="2" type="ORF">OCV99_09040</name>
</gene>
<sequence length="701" mass="73481">MSKNKKYKKIMAVTMCGALAAGMVLSVYADEAAVKDENVYVNLNGDGSVADVYVVNEYMLDADTDIVDYGEYSSVENLSSEEEIIKKGDKVTVEADQGKFIYQGSLENAVLPWIISISYTLDGKKVTAEELAGADGKLEIHVDIKENPDSDDTFFDNYLMQATVTLNTDYCSDIIADGATQANVGTDRQLLYNIMAGQEKEFTIKADVTDFEMTAISFQAVPMSFAIDSDAIDKEGLAEKTDEIKDAAEAFDDGAKALDDGTGKLLGGAAELKKGTDELFSGTLVLERGFGSLTEGSTALKTGTEELSGSLEQMQQGAGELKSGLNALTANSPELTEGSAEVKAALQQIQSSLNSIETGTEQMQVLLDSSAQILAGIEQAEAGAGQVAGGLGVIQGSYGNVNDLKTANSNAAAYLNGLVDQVNVVLGSLPGETVEQIAAMGGIDINGTISTVSGIAALLEQDNDALGNFQGGVDQAAAGASEVNAGLATLSSQYKQFDEQVQSLPVILESMVTDEMQPLKDAINQLTKEYESLDTGLNSYMEGVSGIQSSYDTLNAALGQAAAGADALAEGAGNLAAGNVSLSSGASGLIVGTQKLQAGASEVVDGLSELKDGTGELLDGTGEFSEQVSGIDEKIEEEIDKAVEEIAGGDFEAVSFVSEKNKNIGLVQFVMQTEAISVPEETEEEPAEKEESVWDKIKNLF</sequence>
<evidence type="ECO:0000313" key="2">
    <source>
        <dbReference type="EMBL" id="MCU6686690.1"/>
    </source>
</evidence>
<dbReference type="RefSeq" id="WP_158369920.1">
    <property type="nucleotide sequence ID" value="NZ_JAOQJU010000009.1"/>
</dbReference>
<reference evidence="2 3" key="1">
    <citation type="journal article" date="2021" name="ISME Commun">
        <title>Automated analysis of genomic sequences facilitates high-throughput and comprehensive description of bacteria.</title>
        <authorList>
            <person name="Hitch T.C.A."/>
        </authorList>
    </citation>
    <scope>NUCLEOTIDE SEQUENCE [LARGE SCALE GENOMIC DNA]</scope>
    <source>
        <strain evidence="2 3">Sanger_03</strain>
    </source>
</reference>
<dbReference type="EMBL" id="JAOQJU010000009">
    <property type="protein sequence ID" value="MCU6686690.1"/>
    <property type="molecule type" value="Genomic_DNA"/>
</dbReference>
<evidence type="ECO:0008006" key="4">
    <source>
        <dbReference type="Google" id="ProtNLM"/>
    </source>
</evidence>
<dbReference type="Gene3D" id="1.10.287.950">
    <property type="entry name" value="Methyl-accepting chemotaxis protein"/>
    <property type="match status" value="2"/>
</dbReference>
<keyword evidence="3" id="KW-1185">Reference proteome</keyword>
<proteinExistence type="predicted"/>
<accession>A0ABT2RMS8</accession>
<evidence type="ECO:0000256" key="1">
    <source>
        <dbReference type="SAM" id="SignalP"/>
    </source>
</evidence>
<feature type="chain" id="PRO_5046625081" description="X-X-X-Leu-X-X-Gly heptad repeats" evidence="1">
    <location>
        <begin position="30"/>
        <end position="701"/>
    </location>
</feature>
<dbReference type="Proteomes" id="UP001652431">
    <property type="component" value="Unassembled WGS sequence"/>
</dbReference>
<comment type="caution">
    <text evidence="2">The sequence shown here is derived from an EMBL/GenBank/DDBJ whole genome shotgun (WGS) entry which is preliminary data.</text>
</comment>
<feature type="signal peptide" evidence="1">
    <location>
        <begin position="1"/>
        <end position="29"/>
    </location>
</feature>
<organism evidence="2 3">
    <name type="scientific">Dorea acetigenes</name>
    <dbReference type="NCBI Taxonomy" id="2981787"/>
    <lineage>
        <taxon>Bacteria</taxon>
        <taxon>Bacillati</taxon>
        <taxon>Bacillota</taxon>
        <taxon>Clostridia</taxon>
        <taxon>Lachnospirales</taxon>
        <taxon>Lachnospiraceae</taxon>
        <taxon>Dorea</taxon>
    </lineage>
</organism>
<keyword evidence="1" id="KW-0732">Signal</keyword>